<keyword evidence="2" id="KW-1185">Reference proteome</keyword>
<dbReference type="EMBL" id="JASBWS010000005">
    <property type="protein sequence ID" value="KAJ9115575.1"/>
    <property type="molecule type" value="Genomic_DNA"/>
</dbReference>
<proteinExistence type="predicted"/>
<name>A0ACC2WWP1_9TREE</name>
<evidence type="ECO:0000313" key="1">
    <source>
        <dbReference type="EMBL" id="KAJ9115575.1"/>
    </source>
</evidence>
<evidence type="ECO:0000313" key="2">
    <source>
        <dbReference type="Proteomes" id="UP001230649"/>
    </source>
</evidence>
<reference evidence="1" key="1">
    <citation type="submission" date="2023-04" db="EMBL/GenBank/DDBJ databases">
        <title>Draft Genome sequencing of Naganishia species isolated from polar environments using Oxford Nanopore Technology.</title>
        <authorList>
            <person name="Leo P."/>
            <person name="Venkateswaran K."/>
        </authorList>
    </citation>
    <scope>NUCLEOTIDE SEQUENCE</scope>
    <source>
        <strain evidence="1">MNA-CCFEE 5262</strain>
    </source>
</reference>
<gene>
    <name evidence="1" type="ORF">QFC20_000900</name>
</gene>
<accession>A0ACC2WWP1</accession>
<dbReference type="Proteomes" id="UP001230649">
    <property type="component" value="Unassembled WGS sequence"/>
</dbReference>
<sequence>MYWVFGYGSLIWKPPPHAVERKEGYVKGVLRRFAQSSIDHRGVPERPGRVVTVIEAEDWHKISGDAQDHSDEDYVWGVVYRIDPKKEDEVRTYLEIREQNGYTQHEVPVYSVSPNGEENVAVPSATIWIGRLDNPAFVGHEPLEQLAKRILSCEGPSGPNRDYLYRLAESVRELYPSVKDDYLFKLEAKCKELEAAELVFPPRHAA</sequence>
<protein>
    <submittedName>
        <fullName evidence="1">Uncharacterized protein</fullName>
    </submittedName>
</protein>
<comment type="caution">
    <text evidence="1">The sequence shown here is derived from an EMBL/GenBank/DDBJ whole genome shotgun (WGS) entry which is preliminary data.</text>
</comment>
<organism evidence="1 2">
    <name type="scientific">Naganishia adeliensis</name>
    <dbReference type="NCBI Taxonomy" id="92952"/>
    <lineage>
        <taxon>Eukaryota</taxon>
        <taxon>Fungi</taxon>
        <taxon>Dikarya</taxon>
        <taxon>Basidiomycota</taxon>
        <taxon>Agaricomycotina</taxon>
        <taxon>Tremellomycetes</taxon>
        <taxon>Filobasidiales</taxon>
        <taxon>Filobasidiaceae</taxon>
        <taxon>Naganishia</taxon>
    </lineage>
</organism>